<reference evidence="2 3" key="1">
    <citation type="submission" date="2016-07" db="EMBL/GenBank/DDBJ databases">
        <title>Pervasive Adenine N6-methylation of Active Genes in Fungi.</title>
        <authorList>
            <consortium name="DOE Joint Genome Institute"/>
            <person name="Mondo S.J."/>
            <person name="Dannebaum R.O."/>
            <person name="Kuo R.C."/>
            <person name="Labutti K."/>
            <person name="Haridas S."/>
            <person name="Kuo A."/>
            <person name="Salamov A."/>
            <person name="Ahrendt S.R."/>
            <person name="Lipzen A."/>
            <person name="Sullivan W."/>
            <person name="Andreopoulos W.B."/>
            <person name="Clum A."/>
            <person name="Lindquist E."/>
            <person name="Daum C."/>
            <person name="Ramamoorthy G.K."/>
            <person name="Gryganskyi A."/>
            <person name="Culley D."/>
            <person name="Magnuson J.K."/>
            <person name="James T.Y."/>
            <person name="O'Malley M.A."/>
            <person name="Stajich J.E."/>
            <person name="Spatafora J.W."/>
            <person name="Visel A."/>
            <person name="Grigoriev I.V."/>
        </authorList>
    </citation>
    <scope>NUCLEOTIDE SEQUENCE [LARGE SCALE GENOMIC DNA]</scope>
    <source>
        <strain evidence="2 3">CBS 115471</strain>
    </source>
</reference>
<organism evidence="2 3">
    <name type="scientific">Clohesyomyces aquaticus</name>
    <dbReference type="NCBI Taxonomy" id="1231657"/>
    <lineage>
        <taxon>Eukaryota</taxon>
        <taxon>Fungi</taxon>
        <taxon>Dikarya</taxon>
        <taxon>Ascomycota</taxon>
        <taxon>Pezizomycotina</taxon>
        <taxon>Dothideomycetes</taxon>
        <taxon>Pleosporomycetidae</taxon>
        <taxon>Pleosporales</taxon>
        <taxon>Lindgomycetaceae</taxon>
        <taxon>Clohesyomyces</taxon>
    </lineage>
</organism>
<sequence length="214" mass="24360">MACIWLCIVAPVRVDVWYYYAIVGNILMFFGRAVYGLERASTMVLPRVSKRKQTQCIFLTEAGVVAKIRLLVLSARGSRSARADLLALATLMEDLKGTASGGGSQGGMQFFSILNRDCGRILEAVIQPSMYLDLWEAFILEILSTYAIHKCDPSKHSLSFLQQRKPYLYSLWRRLQFLDPFKIELTILMNNLWGSAKVIHAVAVRKLMCFWQIR</sequence>
<feature type="transmembrane region" description="Helical" evidence="1">
    <location>
        <begin position="17"/>
        <end position="35"/>
    </location>
</feature>
<gene>
    <name evidence="2" type="ORF">BCR34DRAFT_592214</name>
</gene>
<evidence type="ECO:0000313" key="3">
    <source>
        <dbReference type="Proteomes" id="UP000193144"/>
    </source>
</evidence>
<comment type="caution">
    <text evidence="2">The sequence shown here is derived from an EMBL/GenBank/DDBJ whole genome shotgun (WGS) entry which is preliminary data.</text>
</comment>
<keyword evidence="1" id="KW-0812">Transmembrane</keyword>
<keyword evidence="1" id="KW-1133">Transmembrane helix</keyword>
<name>A0A1Y1YUD0_9PLEO</name>
<evidence type="ECO:0000313" key="2">
    <source>
        <dbReference type="EMBL" id="ORY01589.1"/>
    </source>
</evidence>
<dbReference type="AlphaFoldDB" id="A0A1Y1YUD0"/>
<dbReference type="Proteomes" id="UP000193144">
    <property type="component" value="Unassembled WGS sequence"/>
</dbReference>
<protein>
    <submittedName>
        <fullName evidence="2">Uncharacterized protein</fullName>
    </submittedName>
</protein>
<keyword evidence="1" id="KW-0472">Membrane</keyword>
<proteinExistence type="predicted"/>
<evidence type="ECO:0000256" key="1">
    <source>
        <dbReference type="SAM" id="Phobius"/>
    </source>
</evidence>
<keyword evidence="3" id="KW-1185">Reference proteome</keyword>
<accession>A0A1Y1YUD0</accession>
<dbReference type="EMBL" id="MCFA01000168">
    <property type="protein sequence ID" value="ORY01589.1"/>
    <property type="molecule type" value="Genomic_DNA"/>
</dbReference>
<dbReference type="OrthoDB" id="3796310at2759"/>